<keyword evidence="1" id="KW-0479">Metal-binding</keyword>
<protein>
    <recommendedName>
        <fullName evidence="5">TRAF1-6 MATH domain-containing protein</fullName>
    </recommendedName>
</protein>
<proteinExistence type="predicted"/>
<keyword evidence="2" id="KW-0863">Zinc-finger</keyword>
<dbReference type="OMA" id="NEGRCEF"/>
<evidence type="ECO:0000256" key="3">
    <source>
        <dbReference type="ARBA" id="ARBA00022833"/>
    </source>
</evidence>
<keyword evidence="7" id="KW-1185">Reference proteome</keyword>
<keyword evidence="4" id="KW-0175">Coiled coil</keyword>
<dbReference type="Gene3D" id="3.30.40.10">
    <property type="entry name" value="Zinc/RING finger domain, C3HC4 (zinc finger)"/>
    <property type="match status" value="1"/>
</dbReference>
<evidence type="ECO:0000313" key="6">
    <source>
        <dbReference type="EMBL" id="KAH9365909.1"/>
    </source>
</evidence>
<evidence type="ECO:0000256" key="1">
    <source>
        <dbReference type="ARBA" id="ARBA00022723"/>
    </source>
</evidence>
<comment type="caution">
    <text evidence="6">The sequence shown here is derived from an EMBL/GenBank/DDBJ whole genome shotgun (WGS) entry which is preliminary data.</text>
</comment>
<dbReference type="CDD" id="cd16449">
    <property type="entry name" value="RING-HC"/>
    <property type="match status" value="1"/>
</dbReference>
<dbReference type="InterPro" id="IPR008974">
    <property type="entry name" value="TRAF-like"/>
</dbReference>
<feature type="coiled-coil region" evidence="4">
    <location>
        <begin position="110"/>
        <end position="155"/>
    </location>
</feature>
<dbReference type="Pfam" id="PF21355">
    <property type="entry name" value="TRAF-mep_MATH"/>
    <property type="match status" value="1"/>
</dbReference>
<sequence length="356" mass="40308">MAHGRHEFALVGYSEDLEKKPLKFVDPIPAARTCSACSNVPRLTYYLLCGHTLCEPCYECCVTTSECVCPLDGEVCATADVSSKEYPVGNLLKRPSDKLVEFCHNFNHLSETLKEQFEALKTELKQASIQSIDRLNRNEAEVKDLAAHVKTIEQRAGGLDTKLSQLSLKSDTLSDKLLDKIAEVKALYTEKSEPLKTTITSALAPVPSDTKTHQRILTGYAALKENALKDGWSWSMSEKVYLRRYLLSWGIVLLKEGDIVYASVCAQLHEGKEDDFIDWPFTKEFRLSIIHPETRRERLLSGRGSSFEGNKERYSRPIKTSNRATRFDATRVESSDIERDGYVKEDELLLRFEVLE</sequence>
<dbReference type="InterPro" id="IPR013083">
    <property type="entry name" value="Znf_RING/FYVE/PHD"/>
</dbReference>
<dbReference type="SUPFAM" id="SSF49599">
    <property type="entry name" value="TRAF domain-like"/>
    <property type="match status" value="1"/>
</dbReference>
<dbReference type="InterPro" id="IPR049342">
    <property type="entry name" value="TRAF1-6_MATH_dom"/>
</dbReference>
<feature type="domain" description="TRAF1-6 MATH" evidence="5">
    <location>
        <begin position="260"/>
        <end position="351"/>
    </location>
</feature>
<evidence type="ECO:0000256" key="4">
    <source>
        <dbReference type="SAM" id="Coils"/>
    </source>
</evidence>
<dbReference type="SUPFAM" id="SSF57850">
    <property type="entry name" value="RING/U-box"/>
    <property type="match status" value="1"/>
</dbReference>
<dbReference type="GO" id="GO:0008270">
    <property type="term" value="F:zinc ion binding"/>
    <property type="evidence" value="ECO:0007669"/>
    <property type="project" value="UniProtKB-KW"/>
</dbReference>
<gene>
    <name evidence="6" type="ORF">HPB48_015266</name>
</gene>
<dbReference type="EMBL" id="JABSTR010000003">
    <property type="protein sequence ID" value="KAH9365909.1"/>
    <property type="molecule type" value="Genomic_DNA"/>
</dbReference>
<organism evidence="6 7">
    <name type="scientific">Haemaphysalis longicornis</name>
    <name type="common">Bush tick</name>
    <dbReference type="NCBI Taxonomy" id="44386"/>
    <lineage>
        <taxon>Eukaryota</taxon>
        <taxon>Metazoa</taxon>
        <taxon>Ecdysozoa</taxon>
        <taxon>Arthropoda</taxon>
        <taxon>Chelicerata</taxon>
        <taxon>Arachnida</taxon>
        <taxon>Acari</taxon>
        <taxon>Parasitiformes</taxon>
        <taxon>Ixodida</taxon>
        <taxon>Ixodoidea</taxon>
        <taxon>Ixodidae</taxon>
        <taxon>Haemaphysalinae</taxon>
        <taxon>Haemaphysalis</taxon>
    </lineage>
</organism>
<dbReference type="PROSITE" id="PS00518">
    <property type="entry name" value="ZF_RING_1"/>
    <property type="match status" value="1"/>
</dbReference>
<reference evidence="6 7" key="1">
    <citation type="journal article" date="2020" name="Cell">
        <title>Large-Scale Comparative Analyses of Tick Genomes Elucidate Their Genetic Diversity and Vector Capacities.</title>
        <authorList>
            <consortium name="Tick Genome and Microbiome Consortium (TIGMIC)"/>
            <person name="Jia N."/>
            <person name="Wang J."/>
            <person name="Shi W."/>
            <person name="Du L."/>
            <person name="Sun Y."/>
            <person name="Zhan W."/>
            <person name="Jiang J.F."/>
            <person name="Wang Q."/>
            <person name="Zhang B."/>
            <person name="Ji P."/>
            <person name="Bell-Sakyi L."/>
            <person name="Cui X.M."/>
            <person name="Yuan T.T."/>
            <person name="Jiang B.G."/>
            <person name="Yang W.F."/>
            <person name="Lam T.T."/>
            <person name="Chang Q.C."/>
            <person name="Ding S.J."/>
            <person name="Wang X.J."/>
            <person name="Zhu J.G."/>
            <person name="Ruan X.D."/>
            <person name="Zhao L."/>
            <person name="Wei J.T."/>
            <person name="Ye R.Z."/>
            <person name="Que T.C."/>
            <person name="Du C.H."/>
            <person name="Zhou Y.H."/>
            <person name="Cheng J.X."/>
            <person name="Dai P.F."/>
            <person name="Guo W.B."/>
            <person name="Han X.H."/>
            <person name="Huang E.J."/>
            <person name="Li L.F."/>
            <person name="Wei W."/>
            <person name="Gao Y.C."/>
            <person name="Liu J.Z."/>
            <person name="Shao H.Z."/>
            <person name="Wang X."/>
            <person name="Wang C.C."/>
            <person name="Yang T.C."/>
            <person name="Huo Q.B."/>
            <person name="Li W."/>
            <person name="Chen H.Y."/>
            <person name="Chen S.E."/>
            <person name="Zhou L.G."/>
            <person name="Ni X.B."/>
            <person name="Tian J.H."/>
            <person name="Sheng Y."/>
            <person name="Liu T."/>
            <person name="Pan Y.S."/>
            <person name="Xia L.Y."/>
            <person name="Li J."/>
            <person name="Zhao F."/>
            <person name="Cao W.C."/>
        </authorList>
    </citation>
    <scope>NUCLEOTIDE SEQUENCE [LARGE SCALE GENOMIC DNA]</scope>
    <source>
        <strain evidence="6">HaeL-2018</strain>
    </source>
</reference>
<keyword evidence="3" id="KW-0862">Zinc</keyword>
<dbReference type="VEuPathDB" id="VectorBase:HLOH_045484"/>
<accession>A0A9J6FRZ3</accession>
<evidence type="ECO:0000256" key="2">
    <source>
        <dbReference type="ARBA" id="ARBA00022771"/>
    </source>
</evidence>
<dbReference type="AlphaFoldDB" id="A0A9J6FRZ3"/>
<name>A0A9J6FRZ3_HAELO</name>
<dbReference type="Gene3D" id="2.60.210.10">
    <property type="entry name" value="Apoptosis, Tumor Necrosis Factor Receptor Associated Protein 2, Chain A"/>
    <property type="match status" value="1"/>
</dbReference>
<evidence type="ECO:0000313" key="7">
    <source>
        <dbReference type="Proteomes" id="UP000821853"/>
    </source>
</evidence>
<evidence type="ECO:0000259" key="5">
    <source>
        <dbReference type="Pfam" id="PF21355"/>
    </source>
</evidence>
<dbReference type="InterPro" id="IPR017907">
    <property type="entry name" value="Znf_RING_CS"/>
</dbReference>
<dbReference type="Proteomes" id="UP000821853">
    <property type="component" value="Unassembled WGS sequence"/>
</dbReference>